<keyword evidence="2" id="KW-1185">Reference proteome</keyword>
<dbReference type="AlphaFoldDB" id="A0A0P6VMP8"/>
<comment type="caution">
    <text evidence="1">The sequence shown here is derived from an EMBL/GenBank/DDBJ whole genome shotgun (WGS) entry which is preliminary data.</text>
</comment>
<gene>
    <name evidence="1" type="ORF">ABB55_18820</name>
</gene>
<reference evidence="1 2" key="2">
    <citation type="submission" date="2015-10" db="EMBL/GenBank/DDBJ databases">
        <title>Draft Genome Sequence of Prosthecomicrobium hirschii ATCC 27832.</title>
        <authorList>
            <person name="Daniel J."/>
            <person name="Givan S.A."/>
            <person name="Brun Y.V."/>
            <person name="Brown P.J."/>
        </authorList>
    </citation>
    <scope>NUCLEOTIDE SEQUENCE [LARGE SCALE GENOMIC DNA]</scope>
    <source>
        <strain evidence="1 2">16</strain>
    </source>
</reference>
<sequence>MRIAAITHAFNEPEYLPYWVTHYGHQIGLPNLFVVTHGRTPRDRDIDARVQVIDVPADDFDETRRARFMSQLQHFLLSGYDWVIMADADELIVADPARYADIGDYLDRNRATPTFTTVGLNVVQDCAREAPLDPMRPLFHQRAFVRFASPFCKPAVTRVPIVWKQGFHDSDAPRHLTDDLFMIHLCGADETVARRRIARRNALTMSASDIRHKRSAHFRSSPDAYLAALFPDAPGLFDGAAPEPDFRAELAQVRAHPRPTAFAGPIVRMPARFADSIRPAGGRARPAGLFDRLAERLEFLRASRKPAARA</sequence>
<reference evidence="1 2" key="1">
    <citation type="submission" date="2015-09" db="EMBL/GenBank/DDBJ databases">
        <authorList>
            <person name="Jackson K.R."/>
            <person name="Lunt B.L."/>
            <person name="Fisher J.N.B."/>
            <person name="Gardner A.V."/>
            <person name="Bailey M.E."/>
            <person name="Deus L.M."/>
            <person name="Earl A.S."/>
            <person name="Gibby P.D."/>
            <person name="Hartmann K.A."/>
            <person name="Liu J.E."/>
            <person name="Manci A.M."/>
            <person name="Nielsen D.A."/>
            <person name="Solomon M.B."/>
            <person name="Breakwell D.P."/>
            <person name="Burnett S.H."/>
            <person name="Grose J.H."/>
        </authorList>
    </citation>
    <scope>NUCLEOTIDE SEQUENCE [LARGE SCALE GENOMIC DNA]</scope>
    <source>
        <strain evidence="1 2">16</strain>
    </source>
</reference>
<organism evidence="1 2">
    <name type="scientific">Prosthecodimorpha hirschii</name>
    <dbReference type="NCBI Taxonomy" id="665126"/>
    <lineage>
        <taxon>Bacteria</taxon>
        <taxon>Pseudomonadati</taxon>
        <taxon>Pseudomonadota</taxon>
        <taxon>Alphaproteobacteria</taxon>
        <taxon>Hyphomicrobiales</taxon>
        <taxon>Ancalomicrobiaceae</taxon>
        <taxon>Prosthecodimorpha</taxon>
    </lineage>
</organism>
<accession>A0A0P6VMP8</accession>
<dbReference type="STRING" id="665126.ABB55_18820"/>
<protein>
    <recommendedName>
        <fullName evidence="3">Glycosyl transferase family 2</fullName>
    </recommendedName>
</protein>
<dbReference type="RefSeq" id="WP_054360175.1">
    <property type="nucleotide sequence ID" value="NZ_LJYW01000001.1"/>
</dbReference>
<evidence type="ECO:0000313" key="2">
    <source>
        <dbReference type="Proteomes" id="UP000048984"/>
    </source>
</evidence>
<evidence type="ECO:0000313" key="1">
    <source>
        <dbReference type="EMBL" id="KPL54010.1"/>
    </source>
</evidence>
<name>A0A0P6VMP8_9HYPH</name>
<proteinExistence type="predicted"/>
<dbReference type="Proteomes" id="UP000048984">
    <property type="component" value="Unassembled WGS sequence"/>
</dbReference>
<evidence type="ECO:0008006" key="3">
    <source>
        <dbReference type="Google" id="ProtNLM"/>
    </source>
</evidence>
<dbReference type="Pfam" id="PF13704">
    <property type="entry name" value="Glyco_tranf_2_4"/>
    <property type="match status" value="1"/>
</dbReference>
<dbReference type="EMBL" id="LJYW01000001">
    <property type="protein sequence ID" value="KPL54010.1"/>
    <property type="molecule type" value="Genomic_DNA"/>
</dbReference>